<dbReference type="AlphaFoldDB" id="A0A0E3SFV2"/>
<feature type="domain" description="Reverse transcriptase" evidence="8">
    <location>
        <begin position="64"/>
        <end position="274"/>
    </location>
</feature>
<dbReference type="InterPro" id="IPR051083">
    <property type="entry name" value="GrpII_Intron_Splice-Mob/Def"/>
</dbReference>
<keyword evidence="2 9" id="KW-0548">Nucleotidyltransferase</keyword>
<name>A0A0E3SFV2_METBA</name>
<evidence type="ECO:0000313" key="10">
    <source>
        <dbReference type="Proteomes" id="UP000033066"/>
    </source>
</evidence>
<dbReference type="PATRIC" id="fig|1434107.4.peg.850"/>
<dbReference type="InterPro" id="IPR000123">
    <property type="entry name" value="Reverse_transcriptase_msDNA"/>
</dbReference>
<dbReference type="GO" id="GO:0051607">
    <property type="term" value="P:defense response to virus"/>
    <property type="evidence" value="ECO:0007669"/>
    <property type="project" value="UniProtKB-KW"/>
</dbReference>
<dbReference type="GeneID" id="25418709"/>
<evidence type="ECO:0000256" key="4">
    <source>
        <dbReference type="ARBA" id="ARBA00022842"/>
    </source>
</evidence>
<evidence type="ECO:0000256" key="3">
    <source>
        <dbReference type="ARBA" id="ARBA00022723"/>
    </source>
</evidence>
<accession>A0A0E3SFV2</accession>
<keyword evidence="4" id="KW-0460">Magnesium</keyword>
<evidence type="ECO:0000256" key="5">
    <source>
        <dbReference type="ARBA" id="ARBA00023118"/>
    </source>
</evidence>
<dbReference type="PROSITE" id="PS50878">
    <property type="entry name" value="RT_POL"/>
    <property type="match status" value="1"/>
</dbReference>
<evidence type="ECO:0000256" key="7">
    <source>
        <dbReference type="ARBA" id="ARBA00048173"/>
    </source>
</evidence>
<keyword evidence="10" id="KW-1185">Reference proteome</keyword>
<dbReference type="PANTHER" id="PTHR34047:SF7">
    <property type="entry name" value="RNA-DIRECTED DNA POLYMERASE"/>
    <property type="match status" value="1"/>
</dbReference>
<dbReference type="HOGENOM" id="CLU_503103_0_0_2"/>
<dbReference type="OrthoDB" id="137484at2157"/>
<evidence type="ECO:0000256" key="6">
    <source>
        <dbReference type="ARBA" id="ARBA00034120"/>
    </source>
</evidence>
<proteinExistence type="inferred from homology"/>
<keyword evidence="3" id="KW-0479">Metal-binding</keyword>
<dbReference type="InterPro" id="IPR000477">
    <property type="entry name" value="RT_dom"/>
</dbReference>
<sequence length="580" mass="67005">MTRKVAENIKLKILFNDYFEDGIIPTLKGKEYSDNFNSFKVLKSQTLPYIYDVHHFCFLSNFSAKQILFFLKNKEKFYVTFSIPKKSGGFREIDAPSKQMKLIQQWILNKILYKISIGDYVHGFVPKRSILTNASNHINQNLVLGIDIKDFFPSIDIKRVTEIFLCMGYTQKTASFLAELCTYEGKLPQGAPTSPMLANLAVKELDIAIDDYCKKRNFKYSRYADDITISGSQKLAMYKQKIIGIVESNGFAVNEKKTRLHSKSSRQKVTGLVVNDKLSIGRENKKKLRAIVHNILMKGPIAENRNNDPFFRERIFGYLGYANTIAPEFATPLIESIKNIDWSEYYESIKEIKENEMNINHIKKMNKTILIKFNDLGFFRMVVEFPEGVFSEAFRNQLDNLQEKCGEHGIVACSDCLDIKKEIYSKCMKYVIGQYTGTTGGHHHGHEIYDMKSKTDLYGDSITVAFLMKSSAPKKESKTKNKANKTSNRRITAVDDSLFRQFYECTRYENIDVIAIVTNSNLNNELSERLEQLIKKINKADNKEQLYCLIMRNEMKRILYDFNKKTTNETGQYDNAFNNM</sequence>
<protein>
    <submittedName>
        <fullName evidence="9">Retron-type RNA-directed DNA polymerase</fullName>
        <ecNumber evidence="9">2.7.7.49</ecNumber>
    </submittedName>
</protein>
<comment type="similarity">
    <text evidence="6">Belongs to the bacterial reverse transcriptase family.</text>
</comment>
<keyword evidence="9" id="KW-0695">RNA-directed DNA polymerase</keyword>
<dbReference type="Proteomes" id="UP000033066">
    <property type="component" value="Chromosome"/>
</dbReference>
<keyword evidence="1 9" id="KW-0808">Transferase</keyword>
<dbReference type="CDD" id="cd03487">
    <property type="entry name" value="RT_Bac_retron_II"/>
    <property type="match status" value="1"/>
</dbReference>
<dbReference type="SUPFAM" id="SSF56672">
    <property type="entry name" value="DNA/RNA polymerases"/>
    <property type="match status" value="1"/>
</dbReference>
<evidence type="ECO:0000313" key="9">
    <source>
        <dbReference type="EMBL" id="AKB81214.1"/>
    </source>
</evidence>
<dbReference type="InterPro" id="IPR043502">
    <property type="entry name" value="DNA/RNA_pol_sf"/>
</dbReference>
<evidence type="ECO:0000259" key="8">
    <source>
        <dbReference type="PROSITE" id="PS50878"/>
    </source>
</evidence>
<dbReference type="KEGG" id="mbak:MSBR3_0636"/>
<dbReference type="PRINTS" id="PR00866">
    <property type="entry name" value="RNADNAPOLMS"/>
</dbReference>
<organism evidence="9 10">
    <name type="scientific">Methanosarcina barkeri 3</name>
    <dbReference type="NCBI Taxonomy" id="1434107"/>
    <lineage>
        <taxon>Archaea</taxon>
        <taxon>Methanobacteriati</taxon>
        <taxon>Methanobacteriota</taxon>
        <taxon>Stenosarchaea group</taxon>
        <taxon>Methanomicrobia</taxon>
        <taxon>Methanosarcinales</taxon>
        <taxon>Methanosarcinaceae</taxon>
        <taxon>Methanosarcina</taxon>
    </lineage>
</organism>
<reference evidence="9" key="1">
    <citation type="submission" date="2014-07" db="EMBL/GenBank/DDBJ databases">
        <title>Methanogenic archaea and the global carbon cycle.</title>
        <authorList>
            <person name="Henriksen J.R."/>
            <person name="Luke J."/>
            <person name="Reinhart S."/>
            <person name="Benedict M.N."/>
            <person name="Youngblut N.D."/>
            <person name="Metcalf M.E."/>
            <person name="Whitaker R.J."/>
            <person name="Metcalf W.W."/>
        </authorList>
    </citation>
    <scope>NUCLEOTIDE SEQUENCE [LARGE SCALE GENOMIC DNA]</scope>
    <source>
        <strain evidence="9">3</strain>
    </source>
</reference>
<dbReference type="Pfam" id="PF00078">
    <property type="entry name" value="RVT_1"/>
    <property type="match status" value="1"/>
</dbReference>
<comment type="catalytic activity">
    <reaction evidence="7">
        <text>DNA(n) + a 2'-deoxyribonucleoside 5'-triphosphate = DNA(n+1) + diphosphate</text>
        <dbReference type="Rhea" id="RHEA:22508"/>
        <dbReference type="Rhea" id="RHEA-COMP:17339"/>
        <dbReference type="Rhea" id="RHEA-COMP:17340"/>
        <dbReference type="ChEBI" id="CHEBI:33019"/>
        <dbReference type="ChEBI" id="CHEBI:61560"/>
        <dbReference type="ChEBI" id="CHEBI:173112"/>
        <dbReference type="EC" id="2.7.7.49"/>
    </reaction>
</comment>
<dbReference type="EMBL" id="CP009517">
    <property type="protein sequence ID" value="AKB81214.1"/>
    <property type="molecule type" value="Genomic_DNA"/>
</dbReference>
<dbReference type="EC" id="2.7.7.49" evidence="9"/>
<dbReference type="GO" id="GO:0003723">
    <property type="term" value="F:RNA binding"/>
    <property type="evidence" value="ECO:0007669"/>
    <property type="project" value="InterPro"/>
</dbReference>
<evidence type="ECO:0000256" key="2">
    <source>
        <dbReference type="ARBA" id="ARBA00022695"/>
    </source>
</evidence>
<dbReference type="RefSeq" id="WP_052723257.1">
    <property type="nucleotide sequence ID" value="NZ_CP009517.1"/>
</dbReference>
<dbReference type="PANTHER" id="PTHR34047">
    <property type="entry name" value="NUCLEAR INTRON MATURASE 1, MITOCHONDRIAL-RELATED"/>
    <property type="match status" value="1"/>
</dbReference>
<dbReference type="GO" id="GO:0003964">
    <property type="term" value="F:RNA-directed DNA polymerase activity"/>
    <property type="evidence" value="ECO:0007669"/>
    <property type="project" value="UniProtKB-KW"/>
</dbReference>
<dbReference type="NCBIfam" id="NF038233">
    <property type="entry name" value="retron_St85_RT"/>
    <property type="match status" value="1"/>
</dbReference>
<keyword evidence="5" id="KW-0051">Antiviral defense</keyword>
<gene>
    <name evidence="9" type="ORF">MSBR3_0636</name>
</gene>
<evidence type="ECO:0000256" key="1">
    <source>
        <dbReference type="ARBA" id="ARBA00022679"/>
    </source>
</evidence>
<dbReference type="GO" id="GO:0046872">
    <property type="term" value="F:metal ion binding"/>
    <property type="evidence" value="ECO:0007669"/>
    <property type="project" value="UniProtKB-KW"/>
</dbReference>